<keyword evidence="2" id="KW-0812">Transmembrane</keyword>
<dbReference type="PANTHER" id="PTHR14596:SF72">
    <property type="entry name" value="ZINC FINGER PROTEIN MSN2-RELATED"/>
    <property type="match status" value="1"/>
</dbReference>
<organism evidence="4">
    <name type="scientific">Salpingoeca rosetta (strain ATCC 50818 / BSB-021)</name>
    <dbReference type="NCBI Taxonomy" id="946362"/>
    <lineage>
        <taxon>Eukaryota</taxon>
        <taxon>Choanoflagellata</taxon>
        <taxon>Craspedida</taxon>
        <taxon>Salpingoecidae</taxon>
        <taxon>Salpingoeca</taxon>
    </lineage>
</organism>
<accession>F2UR57</accession>
<reference evidence="3" key="1">
    <citation type="submission" date="2009-08" db="EMBL/GenBank/DDBJ databases">
        <title>Annotation of Salpingoeca rosetta.</title>
        <authorList>
            <consortium name="The Broad Institute Genome Sequencing Platform"/>
            <person name="Russ C."/>
            <person name="Cuomo C."/>
            <person name="Burger G."/>
            <person name="Gray M.W."/>
            <person name="Holland P.W.H."/>
            <person name="King N."/>
            <person name="Lang F.B.F."/>
            <person name="Roger A.J."/>
            <person name="Ruiz-Trillo I."/>
            <person name="Young S.K."/>
            <person name="Zeng Q."/>
            <person name="Gargeya S."/>
            <person name="Alvarado L."/>
            <person name="Berlin A."/>
            <person name="Chapman S.B."/>
            <person name="Chen Z."/>
            <person name="Freedman E."/>
            <person name="Gellesch M."/>
            <person name="Goldberg J."/>
            <person name="Griggs A."/>
            <person name="Gujja S."/>
            <person name="Heilman E."/>
            <person name="Heiman D."/>
            <person name="Howarth C."/>
            <person name="Mehta T."/>
            <person name="Neiman D."/>
            <person name="Pearson M."/>
            <person name="Roberts A."/>
            <person name="Saif S."/>
            <person name="Shea T."/>
            <person name="Shenoy N."/>
            <person name="Sisk P."/>
            <person name="Stolte C."/>
            <person name="Sykes S."/>
            <person name="White J."/>
            <person name="Yandava C."/>
            <person name="Haas B."/>
            <person name="Nusbaum C."/>
            <person name="Birren B."/>
        </authorList>
    </citation>
    <scope>NUCLEOTIDE SEQUENCE [LARGE SCALE GENOMIC DNA]</scope>
    <source>
        <strain evidence="3">ATCC 50818</strain>
    </source>
</reference>
<dbReference type="GeneID" id="16068967"/>
<feature type="compositionally biased region" description="Basic and acidic residues" evidence="1">
    <location>
        <begin position="71"/>
        <end position="105"/>
    </location>
</feature>
<feature type="compositionally biased region" description="Acidic residues" evidence="1">
    <location>
        <begin position="595"/>
        <end position="610"/>
    </location>
</feature>
<feature type="region of interest" description="Disordered" evidence="1">
    <location>
        <begin position="992"/>
        <end position="1029"/>
    </location>
</feature>
<feature type="compositionally biased region" description="Gly residues" evidence="1">
    <location>
        <begin position="843"/>
        <end position="853"/>
    </location>
</feature>
<sequence>MASVLLAQRRCCHGTSAGNQRRVWTFTMAVLLAMCLVSASVLAAPVVRDDDDDAVAGRLDDALERLRQLTETKIDGADKQSRSPPRLRDAAKHRSARGDEQAYEKQDEEDGYGDDGAGADAGAGGRGDRQRDGAGAASSSFHRPGRSRNSKPSSRRRAGVLDGAADDDDDAADSTAQRRGRGDGDGDGGGGDTRDGELHHAHGHGHVLSSEERAEQLRQRSAETRWHLRRRVFSDISAFEHMYAKEEEEGRQQRIPLPTPDHEAVFLRDHASARELDRQRQDEDERLRAAAERVGQDPDLVYINPYDYLRSILAGDTSDDAFATSTVPTAAVREALETMETTYHLPRSILAALTRQLLQHARDGTVVEVGTGQVARALAEEHGVSIVTIIPSSFARAYLWSIRHLAAAVRPIVCVQDDIAAFITDAVDNPQMHVSAIAVSNLDLFTETHLPHELELLLGHALLLSPRLLLPPASTPDGLSFLSYWSSRHQLLARAMRLAHVTSSIMDVGGGVLETQLTRGVRRLAAGVCAYILRIFRPHLQDDWDDVDAVSCHIARTSNPAEPTVLTVREHMDAHERTTQSRSNKKQQPLQQGNGEEEEDTAEAEEEDDDYIMMMGGVQSQRDDDDVSIGHLVRITPPMPEKKSDQQQQQQEQEQQQDSEVGAGGGDSNADNGDGEYGDGGDGNGAAEQSTGNRNADSNANSNADSDKSSASASSTSQPPTPSRPLVLRIPLYQIPYLPVHTLVEMGMEGTSKAALFRVLSLVLPASIILQDLDPLGHPNGVVAVASVGPVFVDIPHTSFAFRGTVWSQVAAASAAAGMHTPGRGGGGGGGGTHRDGAHGDGGDGGGGHIAGGGGGGGGGGGLAGWMRGGSVDYEYEGAANVEFVDSADMTALLELQNKDGADGGDGTADDAGAQTQQGSDSSDNDQQLQAQQEQQQQQQQQRPWQQAFGAGKDGGGDGVAAADDDEDDDPQAALRAMRRRLIERGLKRGNKIRDGRADDDDDAPPLRNANAGADGGEDGDEYDEYQHSRHGRQLLVSDSGLTSHGHVQKRYDAFWTLIRDSMKRIARTSAVSAFDADARAGHARQQNALPFAHEAFNIQVYGRVMSLLGVKVARFWSNSTVVAIVPTVDSAPFFSRVMSMVHSLRLSNTHVVPAHLDGATVLSLSSVPQAFKFQFLGREVFEQIPVLDKSYPAYLGRLLAMAEHTYLEPVDPQVLLACMAALSAEEVTTLKGQLQGLVRVSLEAVGITEFQINFLTDRSRAPTANPEHVLIHVQLLQAQRQVHACKQPPFTLHMGETVTLSKEKQESAGRVAVPRAHHTVSLSYMLALPIRPATRARLFAAMLAGTVQSDVCPINFVLDGHGLRYCSLTQDCPHSTKRKQESAMEESAFDVDGLLQVLRDQLDMPFSFVEWGSGAGNISTAVAATWPNSTVLSFESSNEEAHRHWSEIKRRKAFNNIVGRMPTDRSTMLKFYKSPEFFRYQFVSWRHLRDLWSQSSSQYLSRSEYGRTFGIMIANAVTTFVQLPSPAIVSAALMVFYPNLRGVYTGDDITYSLDDHPSPHFSMGVQQSIVDGLVMHEETSVRIASSVVVAPPSDAGKYSWTLVRIDLRNSSHQVDHHFEYQLDGHQRKYQQHCVSTTRSDWRVYLVRDKDKFRIPYETVDAVTLIALLRLNLLSEIKNRFYDLLLGMGVYEDMAPWNIAFRSGRLVYIDYDTKDIDLTKLVPMAYQVMAALMNLERTVKDFGHCPGHARNNYNIPFVSHCVRSQYQGPCEDDRYPVPCGDRTCRESYLQCLQAIHDLDVKHERMREREAALGLLSGGGSRSSSSSSSSLLSAANQALRGPAMGSELNIIYNEDGASLSTPEPLE</sequence>
<dbReference type="KEGG" id="sre:PTSG_10386"/>
<feature type="compositionally biased region" description="Basic and acidic residues" evidence="1">
    <location>
        <begin position="209"/>
        <end position="219"/>
    </location>
</feature>
<evidence type="ECO:0000313" key="4">
    <source>
        <dbReference type="Proteomes" id="UP000007799"/>
    </source>
</evidence>
<dbReference type="Proteomes" id="UP000007799">
    <property type="component" value="Unassembled WGS sequence"/>
</dbReference>
<feature type="compositionally biased region" description="Low complexity" evidence="1">
    <location>
        <begin position="910"/>
        <end position="951"/>
    </location>
</feature>
<feature type="region of interest" description="Disordered" evidence="1">
    <location>
        <begin position="818"/>
        <end position="853"/>
    </location>
</feature>
<dbReference type="GO" id="GO:0000987">
    <property type="term" value="F:cis-regulatory region sequence-specific DNA binding"/>
    <property type="evidence" value="ECO:0007669"/>
    <property type="project" value="TreeGrafter"/>
</dbReference>
<dbReference type="GO" id="GO:0005634">
    <property type="term" value="C:nucleus"/>
    <property type="evidence" value="ECO:0007669"/>
    <property type="project" value="TreeGrafter"/>
</dbReference>
<dbReference type="eggNOG" id="ENOG502RCNA">
    <property type="taxonomic scope" value="Eukaryota"/>
</dbReference>
<feature type="compositionally biased region" description="Basic and acidic residues" evidence="1">
    <location>
        <begin position="833"/>
        <end position="842"/>
    </location>
</feature>
<dbReference type="RefSeq" id="XP_004988437.1">
    <property type="nucleotide sequence ID" value="XM_004988380.1"/>
</dbReference>
<feature type="region of interest" description="Disordered" evidence="1">
    <location>
        <begin position="898"/>
        <end position="970"/>
    </location>
</feature>
<evidence type="ECO:0000313" key="3">
    <source>
        <dbReference type="EMBL" id="EGD80112.1"/>
    </source>
</evidence>
<gene>
    <name evidence="3" type="ORF">PTSG_10386</name>
</gene>
<dbReference type="PANTHER" id="PTHR14596">
    <property type="entry name" value="ZINC FINGER PROTEIN"/>
    <property type="match status" value="1"/>
</dbReference>
<evidence type="ECO:0000256" key="2">
    <source>
        <dbReference type="SAM" id="Phobius"/>
    </source>
</evidence>
<keyword evidence="4" id="KW-1185">Reference proteome</keyword>
<feature type="compositionally biased region" description="Gly residues" evidence="1">
    <location>
        <begin position="114"/>
        <end position="125"/>
    </location>
</feature>
<feature type="compositionally biased region" description="Low complexity" evidence="1">
    <location>
        <begin position="685"/>
        <end position="717"/>
    </location>
</feature>
<protein>
    <submittedName>
        <fullName evidence="3">Uncharacterized protein</fullName>
    </submittedName>
</protein>
<feature type="region of interest" description="Disordered" evidence="1">
    <location>
        <begin position="636"/>
        <end position="725"/>
    </location>
</feature>
<feature type="region of interest" description="Disordered" evidence="1">
    <location>
        <begin position="574"/>
        <end position="610"/>
    </location>
</feature>
<feature type="compositionally biased region" description="Polar residues" evidence="1">
    <location>
        <begin position="580"/>
        <end position="594"/>
    </location>
</feature>
<dbReference type="EMBL" id="GL832990">
    <property type="protein sequence ID" value="EGD80112.1"/>
    <property type="molecule type" value="Genomic_DNA"/>
</dbReference>
<evidence type="ECO:0000256" key="1">
    <source>
        <dbReference type="SAM" id="MobiDB-lite"/>
    </source>
</evidence>
<name>F2UR57_SALR5</name>
<feature type="compositionally biased region" description="Gly residues" evidence="1">
    <location>
        <begin position="823"/>
        <end position="832"/>
    </location>
</feature>
<dbReference type="GO" id="GO:0042594">
    <property type="term" value="P:response to starvation"/>
    <property type="evidence" value="ECO:0007669"/>
    <property type="project" value="TreeGrafter"/>
</dbReference>
<dbReference type="OrthoDB" id="6142675at2759"/>
<feature type="region of interest" description="Disordered" evidence="1">
    <location>
        <begin position="71"/>
        <end position="219"/>
    </location>
</feature>
<dbReference type="InParanoid" id="F2UR57"/>
<keyword evidence="2" id="KW-1133">Transmembrane helix</keyword>
<proteinExistence type="predicted"/>
<feature type="compositionally biased region" description="Low complexity" evidence="1">
    <location>
        <begin position="646"/>
        <end position="656"/>
    </location>
</feature>
<feature type="compositionally biased region" description="Basic residues" evidence="1">
    <location>
        <begin position="143"/>
        <end position="158"/>
    </location>
</feature>
<feature type="transmembrane region" description="Helical" evidence="2">
    <location>
        <begin position="23"/>
        <end position="44"/>
    </location>
</feature>
<keyword evidence="2" id="KW-0472">Membrane</keyword>
<dbReference type="GO" id="GO:0000981">
    <property type="term" value="F:DNA-binding transcription factor activity, RNA polymerase II-specific"/>
    <property type="evidence" value="ECO:0007669"/>
    <property type="project" value="TreeGrafter"/>
</dbReference>